<dbReference type="EMBL" id="QNUK01000001">
    <property type="protein sequence ID" value="KAF5910223.1"/>
    <property type="molecule type" value="Genomic_DNA"/>
</dbReference>
<dbReference type="AlphaFoldDB" id="A0A8J4XLD8"/>
<organism evidence="2 3">
    <name type="scientific">Clarias magur</name>
    <name type="common">Asian catfish</name>
    <name type="synonym">Macropteronotus magur</name>
    <dbReference type="NCBI Taxonomy" id="1594786"/>
    <lineage>
        <taxon>Eukaryota</taxon>
        <taxon>Metazoa</taxon>
        <taxon>Chordata</taxon>
        <taxon>Craniata</taxon>
        <taxon>Vertebrata</taxon>
        <taxon>Euteleostomi</taxon>
        <taxon>Actinopterygii</taxon>
        <taxon>Neopterygii</taxon>
        <taxon>Teleostei</taxon>
        <taxon>Ostariophysi</taxon>
        <taxon>Siluriformes</taxon>
        <taxon>Clariidae</taxon>
        <taxon>Clarias</taxon>
    </lineage>
</organism>
<feature type="compositionally biased region" description="Polar residues" evidence="1">
    <location>
        <begin position="28"/>
        <end position="44"/>
    </location>
</feature>
<comment type="caution">
    <text evidence="2">The sequence shown here is derived from an EMBL/GenBank/DDBJ whole genome shotgun (WGS) entry which is preliminary data.</text>
</comment>
<evidence type="ECO:0000256" key="1">
    <source>
        <dbReference type="SAM" id="MobiDB-lite"/>
    </source>
</evidence>
<protein>
    <submittedName>
        <fullName evidence="2">Uncharacterized protein</fullName>
    </submittedName>
</protein>
<sequence>MNSLMTQGSEVMFVDSGRGPLRGEDRFPQTNPPLKSQSLSTQLRGSKERGKH</sequence>
<keyword evidence="3" id="KW-1185">Reference proteome</keyword>
<evidence type="ECO:0000313" key="2">
    <source>
        <dbReference type="EMBL" id="KAF5910223.1"/>
    </source>
</evidence>
<dbReference type="Proteomes" id="UP000727407">
    <property type="component" value="Unassembled WGS sequence"/>
</dbReference>
<feature type="region of interest" description="Disordered" evidence="1">
    <location>
        <begin position="1"/>
        <end position="52"/>
    </location>
</feature>
<evidence type="ECO:0000313" key="3">
    <source>
        <dbReference type="Proteomes" id="UP000727407"/>
    </source>
</evidence>
<proteinExistence type="predicted"/>
<gene>
    <name evidence="2" type="ORF">DAT39_000195</name>
</gene>
<reference evidence="2" key="1">
    <citation type="submission" date="2020-07" db="EMBL/GenBank/DDBJ databases">
        <title>Clarias magur genome sequencing, assembly and annotation.</title>
        <authorList>
            <person name="Kushwaha B."/>
            <person name="Kumar R."/>
            <person name="Das P."/>
            <person name="Joshi C.G."/>
            <person name="Kumar D."/>
            <person name="Nagpure N.S."/>
            <person name="Pandey M."/>
            <person name="Agarwal S."/>
            <person name="Srivastava S."/>
            <person name="Singh M."/>
            <person name="Sahoo L."/>
            <person name="Jayasankar P."/>
            <person name="Meher P.K."/>
            <person name="Koringa P.G."/>
            <person name="Iquebal M.A."/>
            <person name="Das S.P."/>
            <person name="Bit A."/>
            <person name="Patnaik S."/>
            <person name="Patel N."/>
            <person name="Shah T.M."/>
            <person name="Hinsu A."/>
            <person name="Jena J.K."/>
        </authorList>
    </citation>
    <scope>NUCLEOTIDE SEQUENCE</scope>
    <source>
        <strain evidence="2">CIFAMagur01</strain>
        <tissue evidence="2">Testis</tissue>
    </source>
</reference>
<accession>A0A8J4XLD8</accession>
<name>A0A8J4XLD8_CLAMG</name>